<dbReference type="GeneID" id="39857782"/>
<dbReference type="AlphaFoldDB" id="A0A1H5T5Y6"/>
<evidence type="ECO:0000313" key="5">
    <source>
        <dbReference type="Proteomes" id="UP000296733"/>
    </source>
</evidence>
<feature type="domain" description="HEWD" evidence="1">
    <location>
        <begin position="1"/>
        <end position="62"/>
    </location>
</feature>
<dbReference type="RefSeq" id="WP_103990003.1">
    <property type="nucleotide sequence ID" value="NZ_CP031311.1"/>
</dbReference>
<sequence>MAPTLRTPSERTCERCGRVEVWEESTGTWRLAVDESGDPQAVGSPYCIHEWDINGSFAPFEGDAAEA</sequence>
<accession>A0A1H5T5Y6</accession>
<protein>
    <recommendedName>
        <fullName evidence="1">HEWD domain-containing protein</fullName>
    </recommendedName>
</protein>
<dbReference type="EMBL" id="FNVN01000001">
    <property type="protein sequence ID" value="SEF58215.1"/>
    <property type="molecule type" value="Genomic_DNA"/>
</dbReference>
<evidence type="ECO:0000313" key="4">
    <source>
        <dbReference type="Proteomes" id="UP000236740"/>
    </source>
</evidence>
<reference evidence="3 4" key="1">
    <citation type="submission" date="2016-10" db="EMBL/GenBank/DDBJ databases">
        <authorList>
            <person name="de Groot N.N."/>
        </authorList>
    </citation>
    <scope>NUCLEOTIDE SEQUENCE [LARGE SCALE GENOMIC DNA]</scope>
    <source>
        <strain evidence="3 4">CGMCC 1.10331</strain>
    </source>
</reference>
<dbReference type="KEGG" id="hlm:DV707_06810"/>
<dbReference type="InterPro" id="IPR046782">
    <property type="entry name" value="HEWD"/>
</dbReference>
<proteinExistence type="predicted"/>
<keyword evidence="4" id="KW-1185">Reference proteome</keyword>
<name>A0A1H5T5Y6_9EURY</name>
<dbReference type="Proteomes" id="UP000236740">
    <property type="component" value="Unassembled WGS sequence"/>
</dbReference>
<evidence type="ECO:0000313" key="3">
    <source>
        <dbReference type="EMBL" id="SEF58215.1"/>
    </source>
</evidence>
<organism evidence="3 4">
    <name type="scientific">Halobellus limi</name>
    <dbReference type="NCBI Taxonomy" id="699433"/>
    <lineage>
        <taxon>Archaea</taxon>
        <taxon>Methanobacteriati</taxon>
        <taxon>Methanobacteriota</taxon>
        <taxon>Stenosarchaea group</taxon>
        <taxon>Halobacteria</taxon>
        <taxon>Halobacteriales</taxon>
        <taxon>Haloferacaceae</taxon>
        <taxon>Halobellus</taxon>
    </lineage>
</organism>
<evidence type="ECO:0000259" key="1">
    <source>
        <dbReference type="Pfam" id="PF20576"/>
    </source>
</evidence>
<dbReference type="Pfam" id="PF20576">
    <property type="entry name" value="HEWD"/>
    <property type="match status" value="1"/>
</dbReference>
<dbReference type="OrthoDB" id="212207at2157"/>
<reference evidence="2 5" key="2">
    <citation type="journal article" date="2019" name="Nat. Commun.">
        <title>A new type of DNA phosphorothioation-based antiviral system in archaea.</title>
        <authorList>
            <person name="Xiong L."/>
            <person name="Liu S."/>
            <person name="Chen S."/>
            <person name="Xiao Y."/>
            <person name="Zhu B."/>
            <person name="Gao Y."/>
            <person name="Zhang Y."/>
            <person name="Chen B."/>
            <person name="Luo J."/>
            <person name="Deng Z."/>
            <person name="Chen X."/>
            <person name="Wang L."/>
            <person name="Chen S."/>
        </authorList>
    </citation>
    <scope>NUCLEOTIDE SEQUENCE [LARGE SCALE GENOMIC DNA]</scope>
    <source>
        <strain evidence="2 5">CGMCC 1.10331</strain>
    </source>
</reference>
<dbReference type="EMBL" id="CP031311">
    <property type="protein sequence ID" value="QCC47395.1"/>
    <property type="molecule type" value="Genomic_DNA"/>
</dbReference>
<dbReference type="Proteomes" id="UP000296733">
    <property type="component" value="Chromosome"/>
</dbReference>
<gene>
    <name evidence="2" type="ORF">DV707_06810</name>
    <name evidence="3" type="ORF">SAMN04488133_0186</name>
</gene>
<evidence type="ECO:0000313" key="2">
    <source>
        <dbReference type="EMBL" id="QCC47395.1"/>
    </source>
</evidence>